<evidence type="ECO:0000313" key="2">
    <source>
        <dbReference type="Proteomes" id="UP000003490"/>
    </source>
</evidence>
<comment type="caution">
    <text evidence="1">The sequence shown here is derived from an EMBL/GenBank/DDBJ whole genome shotgun (WGS) entry which is preliminary data.</text>
</comment>
<proteinExistence type="predicted"/>
<dbReference type="HOGENOM" id="CLU_3373064_0_0_9"/>
<accession>A7VYG5</accession>
<dbReference type="Proteomes" id="UP000003490">
    <property type="component" value="Unassembled WGS sequence"/>
</dbReference>
<reference evidence="1 2" key="1">
    <citation type="submission" date="2007-08" db="EMBL/GenBank/DDBJ databases">
        <title>Draft genome sequence of Clostridium leptum (DSM 753).</title>
        <authorList>
            <person name="Sudarsanam P."/>
            <person name="Ley R."/>
            <person name="Guruge J."/>
            <person name="Turnbaugh P.J."/>
            <person name="Mahowald M."/>
            <person name="Liep D."/>
            <person name="Gordon J."/>
        </authorList>
    </citation>
    <scope>NUCLEOTIDE SEQUENCE [LARGE SCALE GENOMIC DNA]</scope>
    <source>
        <strain evidence="1 2">DSM 753</strain>
    </source>
</reference>
<dbReference type="EMBL" id="ABCB02000021">
    <property type="protein sequence ID" value="EDO59593.1"/>
    <property type="molecule type" value="Genomic_DNA"/>
</dbReference>
<sequence>MQKIKSFVHKYSYNWNLVTFPQNRKKNRLRSYFL</sequence>
<evidence type="ECO:0000313" key="1">
    <source>
        <dbReference type="EMBL" id="EDO59593.1"/>
    </source>
</evidence>
<protein>
    <submittedName>
        <fullName evidence="1">Uncharacterized protein</fullName>
    </submittedName>
</protein>
<reference evidence="1 2" key="2">
    <citation type="submission" date="2007-08" db="EMBL/GenBank/DDBJ databases">
        <authorList>
            <person name="Fulton L."/>
            <person name="Clifton S."/>
            <person name="Fulton B."/>
            <person name="Xu J."/>
            <person name="Minx P."/>
            <person name="Pepin K.H."/>
            <person name="Johnson M."/>
            <person name="Thiruvilangam P."/>
            <person name="Bhonagiri V."/>
            <person name="Nash W.E."/>
            <person name="Wang C."/>
            <person name="Mardis E.R."/>
            <person name="Wilson R.K."/>
        </authorList>
    </citation>
    <scope>NUCLEOTIDE SEQUENCE [LARGE SCALE GENOMIC DNA]</scope>
    <source>
        <strain evidence="1 2">DSM 753</strain>
    </source>
</reference>
<name>A7VYG5_9FIRM</name>
<dbReference type="AlphaFoldDB" id="A7VYG5"/>
<organism evidence="1 2">
    <name type="scientific">[Clostridium] leptum DSM 753</name>
    <dbReference type="NCBI Taxonomy" id="428125"/>
    <lineage>
        <taxon>Bacteria</taxon>
        <taxon>Bacillati</taxon>
        <taxon>Bacillota</taxon>
        <taxon>Clostridia</taxon>
        <taxon>Eubacteriales</taxon>
        <taxon>Oscillospiraceae</taxon>
        <taxon>Oscillospiraceae incertae sedis</taxon>
    </lineage>
</organism>
<gene>
    <name evidence="1" type="ORF">CLOLEP_03643</name>
</gene>